<proteinExistence type="predicted"/>
<comment type="caution">
    <text evidence="2">The sequence shown here is derived from an EMBL/GenBank/DDBJ whole genome shotgun (WGS) entry which is preliminary data.</text>
</comment>
<dbReference type="InterPro" id="IPR053853">
    <property type="entry name" value="FitA-like_RHH"/>
</dbReference>
<dbReference type="STRING" id="1907941.BKE30_11165"/>
<dbReference type="EMBL" id="MLCN01000029">
    <property type="protein sequence ID" value="ONG38721.1"/>
    <property type="molecule type" value="Genomic_DNA"/>
</dbReference>
<dbReference type="InterPro" id="IPR010985">
    <property type="entry name" value="Ribbon_hlx_hlx"/>
</dbReference>
<dbReference type="Proteomes" id="UP000192132">
    <property type="component" value="Unassembled WGS sequence"/>
</dbReference>
<evidence type="ECO:0000313" key="2">
    <source>
        <dbReference type="EMBL" id="ONG38721.1"/>
    </source>
</evidence>
<evidence type="ECO:0000259" key="1">
    <source>
        <dbReference type="Pfam" id="PF22513"/>
    </source>
</evidence>
<dbReference type="OrthoDB" id="2389872at2"/>
<sequence>MANLVIRNIEDSLKERLRVQAAHHGRSMEEELRCILRETLLKEAPVKKAFGSHLHARFTALASTALELPPRNTDLASGVDFLA</sequence>
<name>A0A1S8CSJ6_9GAMM</name>
<accession>A0A1S8CSJ6</accession>
<organism evidence="2 3">
    <name type="scientific">Alkanindiges hydrocarboniclasticus</name>
    <dbReference type="NCBI Taxonomy" id="1907941"/>
    <lineage>
        <taxon>Bacteria</taxon>
        <taxon>Pseudomonadati</taxon>
        <taxon>Pseudomonadota</taxon>
        <taxon>Gammaproteobacteria</taxon>
        <taxon>Moraxellales</taxon>
        <taxon>Moraxellaceae</taxon>
        <taxon>Alkanindiges</taxon>
    </lineage>
</organism>
<keyword evidence="3" id="KW-1185">Reference proteome</keyword>
<dbReference type="InterPro" id="IPR013321">
    <property type="entry name" value="Arc_rbn_hlx_hlx"/>
</dbReference>
<dbReference type="GO" id="GO:0006355">
    <property type="term" value="P:regulation of DNA-templated transcription"/>
    <property type="evidence" value="ECO:0007669"/>
    <property type="project" value="InterPro"/>
</dbReference>
<reference evidence="2 3" key="1">
    <citation type="submission" date="2016-10" db="EMBL/GenBank/DDBJ databases">
        <title>Draft Genome sequence of Alkanindiges sp. strain H1.</title>
        <authorList>
            <person name="Subhash Y."/>
            <person name="Lee S."/>
        </authorList>
    </citation>
    <scope>NUCLEOTIDE SEQUENCE [LARGE SCALE GENOMIC DNA]</scope>
    <source>
        <strain evidence="2 3">H1</strain>
    </source>
</reference>
<protein>
    <recommendedName>
        <fullName evidence="1">Antitoxin FitA-like ribbon-helix-helix domain-containing protein</fullName>
    </recommendedName>
</protein>
<dbReference type="RefSeq" id="WP_076878683.1">
    <property type="nucleotide sequence ID" value="NZ_MLCN01000029.1"/>
</dbReference>
<evidence type="ECO:0000313" key="3">
    <source>
        <dbReference type="Proteomes" id="UP000192132"/>
    </source>
</evidence>
<dbReference type="Gene3D" id="1.10.1220.10">
    <property type="entry name" value="Met repressor-like"/>
    <property type="match status" value="1"/>
</dbReference>
<gene>
    <name evidence="2" type="ORF">BKE30_11165</name>
</gene>
<dbReference type="SUPFAM" id="SSF47598">
    <property type="entry name" value="Ribbon-helix-helix"/>
    <property type="match status" value="1"/>
</dbReference>
<feature type="domain" description="Antitoxin FitA-like ribbon-helix-helix" evidence="1">
    <location>
        <begin position="2"/>
        <end position="39"/>
    </location>
</feature>
<dbReference type="AlphaFoldDB" id="A0A1S8CSJ6"/>
<dbReference type="Pfam" id="PF22513">
    <property type="entry name" value="FitA-like_RHH"/>
    <property type="match status" value="1"/>
</dbReference>